<feature type="domain" description="CUB" evidence="10">
    <location>
        <begin position="351"/>
        <end position="476"/>
    </location>
</feature>
<dbReference type="SMART" id="SM00042">
    <property type="entry name" value="CUB"/>
    <property type="match status" value="1"/>
</dbReference>
<keyword evidence="15" id="KW-1185">Reference proteome</keyword>
<keyword evidence="4 8" id="KW-0862">Zinc</keyword>
<feature type="disulfide bond" evidence="7">
    <location>
        <begin position="504"/>
        <end position="513"/>
    </location>
</feature>
<evidence type="ECO:0000256" key="3">
    <source>
        <dbReference type="ARBA" id="ARBA00022801"/>
    </source>
</evidence>
<evidence type="ECO:0000313" key="14">
    <source>
        <dbReference type="EMBL" id="CAG2201395.1"/>
    </source>
</evidence>
<organism evidence="14 15">
    <name type="scientific">Mytilus edulis</name>
    <name type="common">Blue mussel</name>
    <dbReference type="NCBI Taxonomy" id="6550"/>
    <lineage>
        <taxon>Eukaryota</taxon>
        <taxon>Metazoa</taxon>
        <taxon>Spiralia</taxon>
        <taxon>Lophotrochozoa</taxon>
        <taxon>Mollusca</taxon>
        <taxon>Bivalvia</taxon>
        <taxon>Autobranchia</taxon>
        <taxon>Pteriomorphia</taxon>
        <taxon>Mytilida</taxon>
        <taxon>Mytiloidea</taxon>
        <taxon>Mytilidae</taxon>
        <taxon>Mytilinae</taxon>
        <taxon>Mytilus</taxon>
    </lineage>
</organism>
<evidence type="ECO:0000256" key="8">
    <source>
        <dbReference type="PROSITE-ProRule" id="PRU01211"/>
    </source>
</evidence>
<dbReference type="PROSITE" id="PS01186">
    <property type="entry name" value="EGF_2"/>
    <property type="match status" value="1"/>
</dbReference>
<feature type="active site" evidence="8">
    <location>
        <position position="212"/>
    </location>
</feature>
<evidence type="ECO:0000256" key="9">
    <source>
        <dbReference type="RuleBase" id="RU361183"/>
    </source>
</evidence>
<sequence>MDKIISYFFLLLGLMCEGHLPIVKNGSNFKFLGNTTSIDATDVSSLIVIRDHGHDIDTKTVNKESGLEHSLEAQFVETPAGELRPKGLHILDKNEITAENLDHHLYKQQNLRPRSKEKRNFNVGILDSLWPNGIVPYIVKHSNGASKTLITDSIEEFNKHTCVQWIPRDDQANYVSFEDGGGCGSWIGIVGGKQSITLQDPGCINVETVIHEMCHALGQLHEQSRYDRYPYLRTNWQNIPVMWAYNFDMAYTNNHNPYDQHSVLQYSLSSFSTSNQKKSMYLTDSKLNFLTEQTRNLTFYDIQDITDTYQCTKDCSEPPVCENGGFVDFQCQCLCPEGLKGPTCTETEGNCGGIVDLTVGTPYMIKSSNYPSPYSIGDNCVWALKAPAGAKIKATITDMDIAYNHELTRCYHWLEVQYNLIAQPGIIKCGELQGGQTLEYETTNNGEYNLMMFKFDSQFVSSKEPTRGFFMIVEAFNAGCHNNPCDSGGTCLEGPGDGTFVCLCLPGYSGTTCNKVTATAVVTCDFETDLLGNCFMDSDRTTDIEWSMLSAFYMSSRTVYPQTGHIMAGLYIYKLTYYGDVARLVTNLEFEAGDRCLQLLYQITVYANDPNFYLDISYTGKDQSKTLLLYQKADTSNKWKNLNLDIPSVEDLKVKH</sequence>
<dbReference type="PRINTS" id="PR00480">
    <property type="entry name" value="ASTACIN"/>
</dbReference>
<evidence type="ECO:0000256" key="2">
    <source>
        <dbReference type="ARBA" id="ARBA00022723"/>
    </source>
</evidence>
<feature type="domain" description="Peptidase M12A" evidence="13">
    <location>
        <begin position="123"/>
        <end position="312"/>
    </location>
</feature>
<dbReference type="InterPro" id="IPR000859">
    <property type="entry name" value="CUB_dom"/>
</dbReference>
<protein>
    <recommendedName>
        <fullName evidence="9">Metalloendopeptidase</fullName>
        <ecNumber evidence="9">3.4.24.-</ecNumber>
    </recommendedName>
</protein>
<feature type="binding site" evidence="8">
    <location>
        <position position="221"/>
    </location>
    <ligand>
        <name>Zn(2+)</name>
        <dbReference type="ChEBI" id="CHEBI:29105"/>
        <note>catalytic</note>
    </ligand>
</feature>
<dbReference type="AlphaFoldDB" id="A0A8S3QX80"/>
<keyword evidence="7" id="KW-0245">EGF-like domain</keyword>
<dbReference type="GO" id="GO:0004222">
    <property type="term" value="F:metalloendopeptidase activity"/>
    <property type="evidence" value="ECO:0007669"/>
    <property type="project" value="UniProtKB-UniRule"/>
</dbReference>
<keyword evidence="5 8" id="KW-0482">Metalloprotease</keyword>
<feature type="domain" description="MAM" evidence="12">
    <location>
        <begin position="522"/>
        <end position="656"/>
    </location>
</feature>
<dbReference type="Gene3D" id="3.40.390.10">
    <property type="entry name" value="Collagenase (Catalytic Domain)"/>
    <property type="match status" value="1"/>
</dbReference>
<keyword evidence="6 7" id="KW-1015">Disulfide bond</keyword>
<feature type="domain" description="EGF-like" evidence="11">
    <location>
        <begin position="476"/>
        <end position="514"/>
    </location>
</feature>
<evidence type="ECO:0000259" key="12">
    <source>
        <dbReference type="PROSITE" id="PS50060"/>
    </source>
</evidence>
<dbReference type="GO" id="GO:0016020">
    <property type="term" value="C:membrane"/>
    <property type="evidence" value="ECO:0007669"/>
    <property type="project" value="InterPro"/>
</dbReference>
<evidence type="ECO:0000259" key="11">
    <source>
        <dbReference type="PROSITE" id="PS50026"/>
    </source>
</evidence>
<dbReference type="PROSITE" id="PS50026">
    <property type="entry name" value="EGF_3"/>
    <property type="match status" value="1"/>
</dbReference>
<dbReference type="Gene3D" id="2.10.25.10">
    <property type="entry name" value="Laminin"/>
    <property type="match status" value="1"/>
</dbReference>
<dbReference type="InterPro" id="IPR000998">
    <property type="entry name" value="MAM_dom"/>
</dbReference>
<feature type="binding site" evidence="8">
    <location>
        <position position="215"/>
    </location>
    <ligand>
        <name>Zn(2+)</name>
        <dbReference type="ChEBI" id="CHEBI:29105"/>
        <note>catalytic</note>
    </ligand>
</feature>
<dbReference type="InterPro" id="IPR006026">
    <property type="entry name" value="Peptidase_Metallo"/>
</dbReference>
<feature type="signal peptide" evidence="9">
    <location>
        <begin position="1"/>
        <end position="18"/>
    </location>
</feature>
<dbReference type="Pfam" id="PF00008">
    <property type="entry name" value="EGF"/>
    <property type="match status" value="1"/>
</dbReference>
<dbReference type="EC" id="3.4.24.-" evidence="9"/>
<dbReference type="InterPro" id="IPR024079">
    <property type="entry name" value="MetalloPept_cat_dom_sf"/>
</dbReference>
<comment type="caution">
    <text evidence="7">Lacks conserved residue(s) required for the propagation of feature annotation.</text>
</comment>
<dbReference type="PROSITE" id="PS51864">
    <property type="entry name" value="ASTACIN"/>
    <property type="match status" value="1"/>
</dbReference>
<comment type="cofactor">
    <cofactor evidence="8 9">
        <name>Zn(2+)</name>
        <dbReference type="ChEBI" id="CHEBI:29105"/>
    </cofactor>
    <text evidence="8 9">Binds 1 zinc ion per subunit.</text>
</comment>
<keyword evidence="1 8" id="KW-0645">Protease</keyword>
<feature type="disulfide bond" evidence="7">
    <location>
        <begin position="485"/>
        <end position="502"/>
    </location>
</feature>
<evidence type="ECO:0000256" key="6">
    <source>
        <dbReference type="ARBA" id="ARBA00023157"/>
    </source>
</evidence>
<dbReference type="OrthoDB" id="6161215at2759"/>
<dbReference type="EMBL" id="CAJPWZ010000844">
    <property type="protein sequence ID" value="CAG2201395.1"/>
    <property type="molecule type" value="Genomic_DNA"/>
</dbReference>
<dbReference type="SUPFAM" id="SSF49899">
    <property type="entry name" value="Concanavalin A-like lectins/glucanases"/>
    <property type="match status" value="1"/>
</dbReference>
<dbReference type="InterPro" id="IPR035914">
    <property type="entry name" value="Sperma_CUB_dom_sf"/>
</dbReference>
<dbReference type="InterPro" id="IPR001506">
    <property type="entry name" value="Peptidase_M12A"/>
</dbReference>
<dbReference type="Gene3D" id="2.60.120.200">
    <property type="match status" value="1"/>
</dbReference>
<dbReference type="Proteomes" id="UP000683360">
    <property type="component" value="Unassembled WGS sequence"/>
</dbReference>
<accession>A0A8S3QX80</accession>
<dbReference type="PROSITE" id="PS01180">
    <property type="entry name" value="CUB"/>
    <property type="match status" value="1"/>
</dbReference>
<dbReference type="CDD" id="cd00054">
    <property type="entry name" value="EGF_CA"/>
    <property type="match status" value="1"/>
</dbReference>
<proteinExistence type="predicted"/>
<comment type="caution">
    <text evidence="14">The sequence shown here is derived from an EMBL/GenBank/DDBJ whole genome shotgun (WGS) entry which is preliminary data.</text>
</comment>
<keyword evidence="3 8" id="KW-0378">Hydrolase</keyword>
<evidence type="ECO:0000256" key="7">
    <source>
        <dbReference type="PROSITE-ProRule" id="PRU00076"/>
    </source>
</evidence>
<dbReference type="PANTHER" id="PTHR10127:SF780">
    <property type="entry name" value="METALLOENDOPEPTIDASE"/>
    <property type="match status" value="1"/>
</dbReference>
<dbReference type="Pfam" id="PF01400">
    <property type="entry name" value="Astacin"/>
    <property type="match status" value="1"/>
</dbReference>
<dbReference type="Gene3D" id="2.60.120.290">
    <property type="entry name" value="Spermadhesin, CUB domain"/>
    <property type="match status" value="1"/>
</dbReference>
<gene>
    <name evidence="14" type="ORF">MEDL_16023</name>
</gene>
<dbReference type="SMART" id="SM00235">
    <property type="entry name" value="ZnMc"/>
    <property type="match status" value="1"/>
</dbReference>
<dbReference type="InterPro" id="IPR013320">
    <property type="entry name" value="ConA-like_dom_sf"/>
</dbReference>
<dbReference type="Pfam" id="PF00431">
    <property type="entry name" value="CUB"/>
    <property type="match status" value="1"/>
</dbReference>
<evidence type="ECO:0000259" key="10">
    <source>
        <dbReference type="PROSITE" id="PS01180"/>
    </source>
</evidence>
<dbReference type="CDD" id="cd00041">
    <property type="entry name" value="CUB"/>
    <property type="match status" value="1"/>
</dbReference>
<evidence type="ECO:0000313" key="15">
    <source>
        <dbReference type="Proteomes" id="UP000683360"/>
    </source>
</evidence>
<dbReference type="SUPFAM" id="SSF49854">
    <property type="entry name" value="Spermadhesin, CUB domain"/>
    <property type="match status" value="1"/>
</dbReference>
<keyword evidence="9" id="KW-0732">Signal</keyword>
<evidence type="ECO:0000259" key="13">
    <source>
        <dbReference type="PROSITE" id="PS51864"/>
    </source>
</evidence>
<keyword evidence="2 8" id="KW-0479">Metal-binding</keyword>
<dbReference type="SUPFAM" id="SSF55486">
    <property type="entry name" value="Metalloproteases ('zincins'), catalytic domain"/>
    <property type="match status" value="1"/>
</dbReference>
<dbReference type="SMART" id="SM00181">
    <property type="entry name" value="EGF"/>
    <property type="match status" value="2"/>
</dbReference>
<evidence type="ECO:0000256" key="5">
    <source>
        <dbReference type="ARBA" id="ARBA00023049"/>
    </source>
</evidence>
<evidence type="ECO:0000256" key="4">
    <source>
        <dbReference type="ARBA" id="ARBA00022833"/>
    </source>
</evidence>
<dbReference type="PANTHER" id="PTHR10127">
    <property type="entry name" value="DISCOIDIN, CUB, EGF, LAMININ , AND ZINC METALLOPROTEASE DOMAIN CONTAINING"/>
    <property type="match status" value="1"/>
</dbReference>
<dbReference type="GO" id="GO:0006508">
    <property type="term" value="P:proteolysis"/>
    <property type="evidence" value="ECO:0007669"/>
    <property type="project" value="UniProtKB-KW"/>
</dbReference>
<dbReference type="SUPFAM" id="SSF57196">
    <property type="entry name" value="EGF/Laminin"/>
    <property type="match status" value="1"/>
</dbReference>
<name>A0A8S3QX80_MYTED</name>
<feature type="chain" id="PRO_5035964476" description="Metalloendopeptidase" evidence="9">
    <location>
        <begin position="19"/>
        <end position="656"/>
    </location>
</feature>
<dbReference type="PROSITE" id="PS50060">
    <property type="entry name" value="MAM_2"/>
    <property type="match status" value="1"/>
</dbReference>
<dbReference type="GO" id="GO:0008270">
    <property type="term" value="F:zinc ion binding"/>
    <property type="evidence" value="ECO:0007669"/>
    <property type="project" value="UniProtKB-UniRule"/>
</dbReference>
<dbReference type="PROSITE" id="PS00022">
    <property type="entry name" value="EGF_1"/>
    <property type="match status" value="2"/>
</dbReference>
<feature type="binding site" evidence="8">
    <location>
        <position position="211"/>
    </location>
    <ligand>
        <name>Zn(2+)</name>
        <dbReference type="ChEBI" id="CHEBI:29105"/>
        <note>catalytic</note>
    </ligand>
</feature>
<evidence type="ECO:0000256" key="1">
    <source>
        <dbReference type="ARBA" id="ARBA00022670"/>
    </source>
</evidence>
<dbReference type="InterPro" id="IPR000742">
    <property type="entry name" value="EGF"/>
</dbReference>
<reference evidence="14" key="1">
    <citation type="submission" date="2021-03" db="EMBL/GenBank/DDBJ databases">
        <authorList>
            <person name="Bekaert M."/>
        </authorList>
    </citation>
    <scope>NUCLEOTIDE SEQUENCE</scope>
</reference>